<dbReference type="SUPFAM" id="SSF144232">
    <property type="entry name" value="HIT/MYND zinc finger-like"/>
    <property type="match status" value="1"/>
</dbReference>
<evidence type="ECO:0000256" key="1">
    <source>
        <dbReference type="ARBA" id="ARBA00022723"/>
    </source>
</evidence>
<reference evidence="6" key="1">
    <citation type="submission" date="2020-11" db="EMBL/GenBank/DDBJ databases">
        <title>Adaptations for nitrogen fixation in a non-lichenized fungal sporocarp promotes dispersal by wood-feeding termites.</title>
        <authorList>
            <consortium name="DOE Joint Genome Institute"/>
            <person name="Koch R.A."/>
            <person name="Yoon G."/>
            <person name="Arayal U."/>
            <person name="Lail K."/>
            <person name="Amirebrahimi M."/>
            <person name="Labutti K."/>
            <person name="Lipzen A."/>
            <person name="Riley R."/>
            <person name="Barry K."/>
            <person name="Henrissat B."/>
            <person name="Grigoriev I.V."/>
            <person name="Herr J.R."/>
            <person name="Aime M.C."/>
        </authorList>
    </citation>
    <scope>NUCLEOTIDE SEQUENCE</scope>
    <source>
        <strain evidence="6">MCA 3950</strain>
    </source>
</reference>
<dbReference type="OrthoDB" id="437457at2759"/>
<gene>
    <name evidence="6" type="ORF">BT62DRAFT_1002268</name>
</gene>
<proteinExistence type="predicted"/>
<keyword evidence="1" id="KW-0479">Metal-binding</keyword>
<dbReference type="GeneID" id="66099121"/>
<keyword evidence="3" id="KW-0862">Zinc</keyword>
<keyword evidence="7" id="KW-1185">Reference proteome</keyword>
<sequence>MGASGLSPPEARALSDEEIIEKLRYALWDSQRIDDLFHGKTYLTDSKLDVTALPACISPKWKTCPGLPTELLRTSQARGRDTPFVTYFTHNDHLLLMEILDVKQCAWPEPSDKFLKQLKTAQETKFGHSSNGPLVPVMQTPKFPLMLVRYSYMEGRPKGGSQFSLFLESNIKKNMPRVSAKQRPICGYLLVFCQITPNSFMRKDFSRTGNGISQDAVKETKISFFVPCLRLRWRVLEEIETGVPNQQLGTTCQARGKTAKKLTCNSCKSVYYRNAECNKADWPRRKEACKTFKRLLDNPSSSPPDKLYIPAPIKYSGSTYVGDSIRNEYGDERFLLRTQMPAAEEHIGKDLSGDPPTVRERGWPPRIPFHPQGRKRYTQVIKAKGIQGQLIYLWAKRAGDAVDIDLVDVSDQRKIWWKHSRNSYLCIPIRSSAVYPFCGVENNSLERPCHLFPGRPSFSPKDSDTETETPSRLRQIVQMILPCSRSDESKIWVPDSDIQERYRGIEPSTPRACDALTF</sequence>
<dbReference type="Proteomes" id="UP000812287">
    <property type="component" value="Unassembled WGS sequence"/>
</dbReference>
<evidence type="ECO:0000256" key="2">
    <source>
        <dbReference type="ARBA" id="ARBA00022771"/>
    </source>
</evidence>
<organism evidence="6 7">
    <name type="scientific">Guyanagaster necrorhizus</name>
    <dbReference type="NCBI Taxonomy" id="856835"/>
    <lineage>
        <taxon>Eukaryota</taxon>
        <taxon>Fungi</taxon>
        <taxon>Dikarya</taxon>
        <taxon>Basidiomycota</taxon>
        <taxon>Agaricomycotina</taxon>
        <taxon>Agaricomycetes</taxon>
        <taxon>Agaricomycetidae</taxon>
        <taxon>Agaricales</taxon>
        <taxon>Marasmiineae</taxon>
        <taxon>Physalacriaceae</taxon>
        <taxon>Guyanagaster</taxon>
    </lineage>
</organism>
<dbReference type="Pfam" id="PF01753">
    <property type="entry name" value="zf-MYND"/>
    <property type="match status" value="1"/>
</dbReference>
<evidence type="ECO:0000313" key="7">
    <source>
        <dbReference type="Proteomes" id="UP000812287"/>
    </source>
</evidence>
<dbReference type="EMBL" id="MU250527">
    <property type="protein sequence ID" value="KAG7449943.1"/>
    <property type="molecule type" value="Genomic_DNA"/>
</dbReference>
<dbReference type="Gene3D" id="6.10.140.2220">
    <property type="match status" value="1"/>
</dbReference>
<comment type="caution">
    <text evidence="6">The sequence shown here is derived from an EMBL/GenBank/DDBJ whole genome shotgun (WGS) entry which is preliminary data.</text>
</comment>
<keyword evidence="2" id="KW-0863">Zinc-finger</keyword>
<name>A0A9P8AVW0_9AGAR</name>
<feature type="region of interest" description="Disordered" evidence="4">
    <location>
        <begin position="347"/>
        <end position="366"/>
    </location>
</feature>
<dbReference type="AlphaFoldDB" id="A0A9P8AVW0"/>
<dbReference type="RefSeq" id="XP_043043443.1">
    <property type="nucleotide sequence ID" value="XM_043176834.1"/>
</dbReference>
<dbReference type="InterPro" id="IPR002893">
    <property type="entry name" value="Znf_MYND"/>
</dbReference>
<evidence type="ECO:0000256" key="3">
    <source>
        <dbReference type="ARBA" id="ARBA00022833"/>
    </source>
</evidence>
<protein>
    <recommendedName>
        <fullName evidence="5">MYND-type domain-containing protein</fullName>
    </recommendedName>
</protein>
<evidence type="ECO:0000313" key="6">
    <source>
        <dbReference type="EMBL" id="KAG7449943.1"/>
    </source>
</evidence>
<feature type="compositionally biased region" description="Basic and acidic residues" evidence="4">
    <location>
        <begin position="347"/>
        <end position="363"/>
    </location>
</feature>
<evidence type="ECO:0000256" key="4">
    <source>
        <dbReference type="SAM" id="MobiDB-lite"/>
    </source>
</evidence>
<feature type="domain" description="MYND-type" evidence="5">
    <location>
        <begin position="252"/>
        <end position="289"/>
    </location>
</feature>
<dbReference type="GO" id="GO:0008270">
    <property type="term" value="F:zinc ion binding"/>
    <property type="evidence" value="ECO:0007669"/>
    <property type="project" value="UniProtKB-KW"/>
</dbReference>
<accession>A0A9P8AVW0</accession>
<evidence type="ECO:0000259" key="5">
    <source>
        <dbReference type="Pfam" id="PF01753"/>
    </source>
</evidence>